<keyword evidence="2" id="KW-1185">Reference proteome</keyword>
<dbReference type="GO" id="GO:0072686">
    <property type="term" value="C:mitotic spindle"/>
    <property type="evidence" value="ECO:0007669"/>
    <property type="project" value="TreeGrafter"/>
</dbReference>
<dbReference type="Proteomes" id="UP000565207">
    <property type="component" value="Unassembled WGS sequence"/>
</dbReference>
<dbReference type="InterPro" id="IPR005314">
    <property type="entry name" value="Peptidase_C50"/>
</dbReference>
<name>A0A7K6NEY7_PEDTO</name>
<dbReference type="GO" id="GO:0005737">
    <property type="term" value="C:cytoplasm"/>
    <property type="evidence" value="ECO:0007669"/>
    <property type="project" value="TreeGrafter"/>
</dbReference>
<organism evidence="1 2">
    <name type="scientific">Pedionomus torquatus</name>
    <name type="common">Plains-wanderer</name>
    <dbReference type="NCBI Taxonomy" id="227192"/>
    <lineage>
        <taxon>Eukaryota</taxon>
        <taxon>Metazoa</taxon>
        <taxon>Chordata</taxon>
        <taxon>Craniata</taxon>
        <taxon>Vertebrata</taxon>
        <taxon>Euteleostomi</taxon>
        <taxon>Archelosauria</taxon>
        <taxon>Archosauria</taxon>
        <taxon>Dinosauria</taxon>
        <taxon>Saurischia</taxon>
        <taxon>Theropoda</taxon>
        <taxon>Coelurosauria</taxon>
        <taxon>Aves</taxon>
        <taxon>Neognathae</taxon>
        <taxon>Neoaves</taxon>
        <taxon>Charadriiformes</taxon>
        <taxon>Pedionomidae</taxon>
        <taxon>Pedionomus</taxon>
    </lineage>
</organism>
<dbReference type="PANTHER" id="PTHR12792">
    <property type="entry name" value="EXTRA SPINDLE POLES 1-RELATED"/>
    <property type="match status" value="1"/>
</dbReference>
<proteinExistence type="predicted"/>
<feature type="non-terminal residue" evidence="1">
    <location>
        <position position="141"/>
    </location>
</feature>
<dbReference type="PANTHER" id="PTHR12792:SF0">
    <property type="entry name" value="SEPARIN"/>
    <property type="match status" value="1"/>
</dbReference>
<dbReference type="EMBL" id="VZRU01009235">
    <property type="protein sequence ID" value="NWW47836.1"/>
    <property type="molecule type" value="Genomic_DNA"/>
</dbReference>
<dbReference type="Pfam" id="PF03568">
    <property type="entry name" value="Separin_C"/>
    <property type="match status" value="1"/>
</dbReference>
<feature type="non-terminal residue" evidence="1">
    <location>
        <position position="1"/>
    </location>
</feature>
<dbReference type="GO" id="GO:0004197">
    <property type="term" value="F:cysteine-type endopeptidase activity"/>
    <property type="evidence" value="ECO:0007669"/>
    <property type="project" value="InterPro"/>
</dbReference>
<dbReference type="AlphaFoldDB" id="A0A7K6NEY7"/>
<evidence type="ECO:0000313" key="1">
    <source>
        <dbReference type="EMBL" id="NWW47836.1"/>
    </source>
</evidence>
<gene>
    <name evidence="1" type="primary">Espl1</name>
    <name evidence="1" type="ORF">PEDTOR_R14913</name>
</gene>
<sequence>FFFFSSSLSSGVTICLLTLASVWPGSVGDTLLLLRLERDILPVTIPIPTAHGKVSLSSVLRDFDTILKGQKEANACRDKQDWWLHRSQLEQEMKNLIENLERHVLGCWRGALLPSAPPQSGLEEEAALLHPQLLACGWKDP</sequence>
<accession>A0A7K6NEY7</accession>
<dbReference type="GO" id="GO:0051307">
    <property type="term" value="P:meiotic chromosome separation"/>
    <property type="evidence" value="ECO:0007669"/>
    <property type="project" value="TreeGrafter"/>
</dbReference>
<dbReference type="GO" id="GO:0005813">
    <property type="term" value="C:centrosome"/>
    <property type="evidence" value="ECO:0007669"/>
    <property type="project" value="TreeGrafter"/>
</dbReference>
<dbReference type="GO" id="GO:0005634">
    <property type="term" value="C:nucleus"/>
    <property type="evidence" value="ECO:0007669"/>
    <property type="project" value="InterPro"/>
</dbReference>
<evidence type="ECO:0000313" key="2">
    <source>
        <dbReference type="Proteomes" id="UP000565207"/>
    </source>
</evidence>
<reference evidence="1 2" key="1">
    <citation type="submission" date="2019-09" db="EMBL/GenBank/DDBJ databases">
        <title>Bird 10,000 Genomes (B10K) Project - Family phase.</title>
        <authorList>
            <person name="Zhang G."/>
        </authorList>
    </citation>
    <scope>NUCLEOTIDE SEQUENCE [LARGE SCALE GENOMIC DNA]</scope>
    <source>
        <strain evidence="1">B10K-DU-029-80</strain>
        <tissue evidence="1">Muscle</tissue>
    </source>
</reference>
<protein>
    <submittedName>
        <fullName evidence="1">ESPL1 protein</fullName>
    </submittedName>
</protein>
<comment type="caution">
    <text evidence="1">The sequence shown here is derived from an EMBL/GenBank/DDBJ whole genome shotgun (WGS) entry which is preliminary data.</text>
</comment>
<dbReference type="GO" id="GO:0006508">
    <property type="term" value="P:proteolysis"/>
    <property type="evidence" value="ECO:0007669"/>
    <property type="project" value="InterPro"/>
</dbReference>